<protein>
    <recommendedName>
        <fullName evidence="10">Kynurenine 3-monooxygenase</fullName>
        <ecNumber evidence="10">1.14.13.9</ecNumber>
    </recommendedName>
    <alternativeName>
        <fullName evidence="10">Biosynthesis of nicotinic acid protein 4</fullName>
    </alternativeName>
    <alternativeName>
        <fullName evidence="10">Kynurenine 3-hydroxylase</fullName>
    </alternativeName>
</protein>
<reference evidence="14" key="1">
    <citation type="submission" date="2020-07" db="EMBL/GenBank/DDBJ databases">
        <title>Draft Genome Sequence of a Deep-Sea Yeast, Naganishia (Cryptococcus) liquefaciens strain N6.</title>
        <authorList>
            <person name="Han Y.W."/>
            <person name="Kajitani R."/>
            <person name="Morimoto H."/>
            <person name="Parhat M."/>
            <person name="Tsubouchi H."/>
            <person name="Bakenova O."/>
            <person name="Ogata M."/>
            <person name="Argunhan B."/>
            <person name="Aoki R."/>
            <person name="Kajiwara S."/>
            <person name="Itoh T."/>
            <person name="Iwasaki H."/>
        </authorList>
    </citation>
    <scope>NUCLEOTIDE SEQUENCE</scope>
    <source>
        <strain evidence="14">N6</strain>
    </source>
</reference>
<dbReference type="UniPathway" id="UPA00253">
    <property type="reaction ID" value="UER00328"/>
</dbReference>
<evidence type="ECO:0000256" key="6">
    <source>
        <dbReference type="ARBA" id="ARBA00023002"/>
    </source>
</evidence>
<keyword evidence="12" id="KW-1133">Transmembrane helix</keyword>
<dbReference type="HAMAP" id="MF_01971">
    <property type="entry name" value="Kynurenine_monooxygenase"/>
    <property type="match status" value="1"/>
</dbReference>
<evidence type="ECO:0000256" key="4">
    <source>
        <dbReference type="ARBA" id="ARBA00022827"/>
    </source>
</evidence>
<keyword evidence="4 10" id="KW-0274">FAD</keyword>
<proteinExistence type="inferred from homology"/>
<comment type="caution">
    <text evidence="14">The sequence shown here is derived from an EMBL/GenBank/DDBJ whole genome shotgun (WGS) entry which is preliminary data.</text>
</comment>
<dbReference type="PRINTS" id="PR00420">
    <property type="entry name" value="RNGMNOXGNASE"/>
</dbReference>
<evidence type="ECO:0000313" key="15">
    <source>
        <dbReference type="Proteomes" id="UP000620104"/>
    </source>
</evidence>
<feature type="region of interest" description="Disordered" evidence="11">
    <location>
        <begin position="152"/>
        <end position="179"/>
    </location>
</feature>
<evidence type="ECO:0000256" key="7">
    <source>
        <dbReference type="ARBA" id="ARBA00023033"/>
    </source>
</evidence>
<name>A0A8H3TTI6_9TREE</name>
<dbReference type="GO" id="GO:0071949">
    <property type="term" value="F:FAD binding"/>
    <property type="evidence" value="ECO:0007669"/>
    <property type="project" value="InterPro"/>
</dbReference>
<evidence type="ECO:0000313" key="14">
    <source>
        <dbReference type="EMBL" id="GHJ86598.1"/>
    </source>
</evidence>
<evidence type="ECO:0000256" key="1">
    <source>
        <dbReference type="ARBA" id="ARBA00001974"/>
    </source>
</evidence>
<keyword evidence="10" id="KW-1000">Mitochondrion outer membrane</keyword>
<dbReference type="OrthoDB" id="10053569at2759"/>
<evidence type="ECO:0000256" key="5">
    <source>
        <dbReference type="ARBA" id="ARBA00022857"/>
    </source>
</evidence>
<keyword evidence="5 10" id="KW-0521">NADP</keyword>
<keyword evidence="8 10" id="KW-0496">Mitochondrion</keyword>
<evidence type="ECO:0000256" key="11">
    <source>
        <dbReference type="SAM" id="MobiDB-lite"/>
    </source>
</evidence>
<feature type="transmembrane region" description="Helical" evidence="12">
    <location>
        <begin position="498"/>
        <end position="519"/>
    </location>
</feature>
<dbReference type="PANTHER" id="PTHR46028:SF2">
    <property type="entry name" value="KYNURENINE 3-MONOOXYGENASE"/>
    <property type="match status" value="1"/>
</dbReference>
<dbReference type="InterPro" id="IPR036188">
    <property type="entry name" value="FAD/NAD-bd_sf"/>
</dbReference>
<evidence type="ECO:0000256" key="9">
    <source>
        <dbReference type="ARBA" id="ARBA00047818"/>
    </source>
</evidence>
<feature type="compositionally biased region" description="Basic and acidic residues" evidence="11">
    <location>
        <begin position="159"/>
        <end position="176"/>
    </location>
</feature>
<keyword evidence="6 10" id="KW-0560">Oxidoreductase</keyword>
<dbReference type="GO" id="GO:0004502">
    <property type="term" value="F:kynurenine 3-monooxygenase activity"/>
    <property type="evidence" value="ECO:0007669"/>
    <property type="project" value="UniProtKB-UniRule"/>
</dbReference>
<comment type="subcellular location">
    <subcellularLocation>
        <location evidence="10">Mitochondrion outer membrane</location>
    </subcellularLocation>
</comment>
<keyword evidence="12" id="KW-0812">Transmembrane</keyword>
<keyword evidence="3 10" id="KW-0662">Pyridine nucleotide biosynthesis</keyword>
<comment type="pathway">
    <text evidence="10">Cofactor biosynthesis; NAD(+) biosynthesis; quinolinate from L-kynurenine: step 1/3.</text>
</comment>
<dbReference type="PANTHER" id="PTHR46028">
    <property type="entry name" value="KYNURENINE 3-MONOOXYGENASE"/>
    <property type="match status" value="1"/>
</dbReference>
<dbReference type="FunFam" id="3.50.50.60:FF:000129">
    <property type="entry name" value="Kynurenine 3-monooxygenase"/>
    <property type="match status" value="1"/>
</dbReference>
<comment type="function">
    <text evidence="10">Catalyzes the hydroxylation of L-kynurenine (L-Kyn) to form 3-hydroxy-L-kynurenine (L-3OHKyn). Required for synthesis of quinolinic acid.</text>
</comment>
<dbReference type="InterPro" id="IPR002938">
    <property type="entry name" value="FAD-bd"/>
</dbReference>
<keyword evidence="7 10" id="KW-0503">Monooxygenase</keyword>
<keyword evidence="10 12" id="KW-0472">Membrane</keyword>
<dbReference type="Pfam" id="PF01494">
    <property type="entry name" value="FAD_binding_3"/>
    <property type="match status" value="1"/>
</dbReference>
<keyword evidence="15" id="KW-1185">Reference proteome</keyword>
<accession>A0A8H3TTI6</accession>
<sequence>MSGETTKKVLIVGAGPVGSLTALTFHKRGWNVEIWEGREDPRGTDVSPANLRSINLAISARGLEAVKSVDPSLADELLGYAIPMKGRMIHHPDGRQESQLYDPSTNQCINSLPRPLLNLRLIQALPTGSDRMKLRFETKLDRIDWRRNVAYAKSKKSGKPGEEREQGQAEPQRESKEDVDEVPFDLVVGCDGSWSKVRQEMMKVERIDFHQTFIQHAYIELHMSPNEVSEAQREDDKFKIDQHHLHIWPRHSFMLIALPNQDGSFTLTLFAPFSNIEALRTRSDAEAFFLEHFPTALGWVGKDRLLDDFMKNPRGKLVTINASPSHHDGKALLLGDSSHSMVPFYGQGLNCGLEDVRVLGCMLQKHNVSSVKSAGGNGSAEEDDTVTKALNEYSEIRGADLEAICELAMENYTEMRSRVLSPMHHLRRVIDSCLSRLFRPTPYTPLTSPTDSTSLDTNTVAFPTPHVSGWTSLYSMVTFRPDVSYKEALRKEKAQREAVMWMGRAIVGAAFGGVAAAAYRGLQLYNKRR</sequence>
<dbReference type="GO" id="GO:0005741">
    <property type="term" value="C:mitochondrial outer membrane"/>
    <property type="evidence" value="ECO:0007669"/>
    <property type="project" value="UniProtKB-SubCell"/>
</dbReference>
<feature type="domain" description="FAD-binding" evidence="13">
    <location>
        <begin position="173"/>
        <end position="364"/>
    </location>
</feature>
<dbReference type="Gene3D" id="3.50.50.60">
    <property type="entry name" value="FAD/NAD(P)-binding domain"/>
    <property type="match status" value="1"/>
</dbReference>
<dbReference type="EMBL" id="BLZA01000019">
    <property type="protein sequence ID" value="GHJ86598.1"/>
    <property type="molecule type" value="Genomic_DNA"/>
</dbReference>
<dbReference type="GO" id="GO:0006569">
    <property type="term" value="P:L-tryptophan catabolic process"/>
    <property type="evidence" value="ECO:0007669"/>
    <property type="project" value="UniProtKB-UniRule"/>
</dbReference>
<keyword evidence="2 10" id="KW-0285">Flavoprotein</keyword>
<evidence type="ECO:0000256" key="12">
    <source>
        <dbReference type="SAM" id="Phobius"/>
    </source>
</evidence>
<dbReference type="Proteomes" id="UP000620104">
    <property type="component" value="Unassembled WGS sequence"/>
</dbReference>
<dbReference type="GO" id="GO:0043420">
    <property type="term" value="P:anthranilate metabolic process"/>
    <property type="evidence" value="ECO:0007669"/>
    <property type="project" value="UniProtKB-UniRule"/>
</dbReference>
<dbReference type="GO" id="GO:0070189">
    <property type="term" value="P:kynurenine metabolic process"/>
    <property type="evidence" value="ECO:0007669"/>
    <property type="project" value="TreeGrafter"/>
</dbReference>
<dbReference type="AlphaFoldDB" id="A0A8H3TTI6"/>
<evidence type="ECO:0000256" key="3">
    <source>
        <dbReference type="ARBA" id="ARBA00022642"/>
    </source>
</evidence>
<dbReference type="GO" id="GO:0019805">
    <property type="term" value="P:quinolinate biosynthetic process"/>
    <property type="evidence" value="ECO:0007669"/>
    <property type="project" value="UniProtKB-UniRule"/>
</dbReference>
<evidence type="ECO:0000256" key="8">
    <source>
        <dbReference type="ARBA" id="ARBA00023128"/>
    </source>
</evidence>
<dbReference type="InterPro" id="IPR027545">
    <property type="entry name" value="Kynurenine_monooxygenase"/>
</dbReference>
<dbReference type="GO" id="GO:0034354">
    <property type="term" value="P:'de novo' NAD+ biosynthetic process from L-tryptophan"/>
    <property type="evidence" value="ECO:0007669"/>
    <property type="project" value="UniProtKB-UniRule"/>
</dbReference>
<organism evidence="14 15">
    <name type="scientific">Naganishia liquefaciens</name>
    <dbReference type="NCBI Taxonomy" id="104408"/>
    <lineage>
        <taxon>Eukaryota</taxon>
        <taxon>Fungi</taxon>
        <taxon>Dikarya</taxon>
        <taxon>Basidiomycota</taxon>
        <taxon>Agaricomycotina</taxon>
        <taxon>Tremellomycetes</taxon>
        <taxon>Filobasidiales</taxon>
        <taxon>Filobasidiaceae</taxon>
        <taxon>Naganishia</taxon>
    </lineage>
</organism>
<dbReference type="EC" id="1.14.13.9" evidence="10"/>
<comment type="catalytic activity">
    <reaction evidence="9 10">
        <text>L-kynurenine + NADPH + O2 + H(+) = 3-hydroxy-L-kynurenine + NADP(+) + H2O</text>
        <dbReference type="Rhea" id="RHEA:20545"/>
        <dbReference type="ChEBI" id="CHEBI:15377"/>
        <dbReference type="ChEBI" id="CHEBI:15378"/>
        <dbReference type="ChEBI" id="CHEBI:15379"/>
        <dbReference type="ChEBI" id="CHEBI:57783"/>
        <dbReference type="ChEBI" id="CHEBI:57959"/>
        <dbReference type="ChEBI" id="CHEBI:58125"/>
        <dbReference type="ChEBI" id="CHEBI:58349"/>
        <dbReference type="EC" id="1.14.13.9"/>
    </reaction>
</comment>
<comment type="cofactor">
    <cofactor evidence="1 10">
        <name>FAD</name>
        <dbReference type="ChEBI" id="CHEBI:57692"/>
    </cofactor>
</comment>
<evidence type="ECO:0000259" key="13">
    <source>
        <dbReference type="Pfam" id="PF01494"/>
    </source>
</evidence>
<evidence type="ECO:0000256" key="10">
    <source>
        <dbReference type="HAMAP-Rule" id="MF_03018"/>
    </source>
</evidence>
<gene>
    <name evidence="10" type="primary">BNA4</name>
    <name evidence="14" type="ORF">NliqN6_3000</name>
</gene>
<comment type="similarity">
    <text evidence="10">Belongs to the aromatic-ring hydroxylase family. KMO subfamily.</text>
</comment>
<evidence type="ECO:0000256" key="2">
    <source>
        <dbReference type="ARBA" id="ARBA00022630"/>
    </source>
</evidence>
<dbReference type="SUPFAM" id="SSF51905">
    <property type="entry name" value="FAD/NAD(P)-binding domain"/>
    <property type="match status" value="1"/>
</dbReference>